<evidence type="ECO:0000313" key="2">
    <source>
        <dbReference type="Proteomes" id="UP000887565"/>
    </source>
</evidence>
<sequence>MELAKPIFLVAQASATISPNCHQQVTSNILPLTNALIQDFIAQPLDQNQAPTEFSIAMAIINVTNGKCPLWFINNMPNSIKLGPNPLVAITKHTLESVAVQKPDSHNHVSVATSDHDFTNHKHHQAG</sequence>
<evidence type="ECO:0000313" key="3">
    <source>
        <dbReference type="WBParaSite" id="nRc.2.0.1.t03828-RA"/>
    </source>
</evidence>
<accession>A0A915HPE8</accession>
<dbReference type="Proteomes" id="UP000887565">
    <property type="component" value="Unplaced"/>
</dbReference>
<reference evidence="3" key="1">
    <citation type="submission" date="2022-11" db="UniProtKB">
        <authorList>
            <consortium name="WormBaseParasite"/>
        </authorList>
    </citation>
    <scope>IDENTIFICATION</scope>
</reference>
<dbReference type="AlphaFoldDB" id="A0A915HPE8"/>
<dbReference type="WBParaSite" id="nRc.2.0.1.t03828-RA">
    <property type="protein sequence ID" value="nRc.2.0.1.t03828-RA"/>
    <property type="gene ID" value="nRc.2.0.1.g03828"/>
</dbReference>
<evidence type="ECO:0000256" key="1">
    <source>
        <dbReference type="SAM" id="MobiDB-lite"/>
    </source>
</evidence>
<feature type="region of interest" description="Disordered" evidence="1">
    <location>
        <begin position="103"/>
        <end position="127"/>
    </location>
</feature>
<proteinExistence type="predicted"/>
<organism evidence="2 3">
    <name type="scientific">Romanomermis culicivorax</name>
    <name type="common">Nematode worm</name>
    <dbReference type="NCBI Taxonomy" id="13658"/>
    <lineage>
        <taxon>Eukaryota</taxon>
        <taxon>Metazoa</taxon>
        <taxon>Ecdysozoa</taxon>
        <taxon>Nematoda</taxon>
        <taxon>Enoplea</taxon>
        <taxon>Dorylaimia</taxon>
        <taxon>Mermithida</taxon>
        <taxon>Mermithoidea</taxon>
        <taxon>Mermithidae</taxon>
        <taxon>Romanomermis</taxon>
    </lineage>
</organism>
<protein>
    <submittedName>
        <fullName evidence="3">Uncharacterized protein</fullName>
    </submittedName>
</protein>
<keyword evidence="2" id="KW-1185">Reference proteome</keyword>
<name>A0A915HPE8_ROMCU</name>